<evidence type="ECO:0000256" key="6">
    <source>
        <dbReference type="SAM" id="Phobius"/>
    </source>
</evidence>
<evidence type="ECO:0000313" key="7">
    <source>
        <dbReference type="EMBL" id="GGA44825.1"/>
    </source>
</evidence>
<keyword evidence="8" id="KW-1185">Reference proteome</keyword>
<name>A0A916R882_9HYPH</name>
<dbReference type="GO" id="GO:0022857">
    <property type="term" value="F:transmembrane transporter activity"/>
    <property type="evidence" value="ECO:0007669"/>
    <property type="project" value="InterPro"/>
</dbReference>
<evidence type="ECO:0000256" key="5">
    <source>
        <dbReference type="ARBA" id="ARBA00023136"/>
    </source>
</evidence>
<feature type="transmembrane region" description="Helical" evidence="6">
    <location>
        <begin position="176"/>
        <end position="200"/>
    </location>
</feature>
<keyword evidence="3 6" id="KW-0812">Transmembrane</keyword>
<keyword evidence="4 6" id="KW-1133">Transmembrane helix</keyword>
<evidence type="ECO:0000256" key="3">
    <source>
        <dbReference type="ARBA" id="ARBA00022692"/>
    </source>
</evidence>
<evidence type="ECO:0000313" key="8">
    <source>
        <dbReference type="Proteomes" id="UP000596977"/>
    </source>
</evidence>
<keyword evidence="5 6" id="KW-0472">Membrane</keyword>
<feature type="transmembrane region" description="Helical" evidence="6">
    <location>
        <begin position="52"/>
        <end position="70"/>
    </location>
</feature>
<dbReference type="RefSeq" id="WP_127072804.1">
    <property type="nucleotide sequence ID" value="NZ_BMKB01000002.1"/>
</dbReference>
<gene>
    <name evidence="7" type="ORF">GCM10011499_13140</name>
</gene>
<dbReference type="Proteomes" id="UP000596977">
    <property type="component" value="Unassembled WGS sequence"/>
</dbReference>
<dbReference type="InterPro" id="IPR001851">
    <property type="entry name" value="ABC_transp_permease"/>
</dbReference>
<dbReference type="CDD" id="cd06579">
    <property type="entry name" value="TM_PBP1_transp_AraH_like"/>
    <property type="match status" value="1"/>
</dbReference>
<dbReference type="AlphaFoldDB" id="A0A916R882"/>
<comment type="caution">
    <text evidence="7">The sequence shown here is derived from an EMBL/GenBank/DDBJ whole genome shotgun (WGS) entry which is preliminary data.</text>
</comment>
<dbReference type="PANTHER" id="PTHR32196:SF72">
    <property type="entry name" value="RIBOSE IMPORT PERMEASE PROTEIN RBSC"/>
    <property type="match status" value="1"/>
</dbReference>
<feature type="transmembrane region" description="Helical" evidence="6">
    <location>
        <begin position="77"/>
        <end position="97"/>
    </location>
</feature>
<keyword evidence="2" id="KW-1003">Cell membrane</keyword>
<evidence type="ECO:0000256" key="2">
    <source>
        <dbReference type="ARBA" id="ARBA00022475"/>
    </source>
</evidence>
<feature type="transmembrane region" description="Helical" evidence="6">
    <location>
        <begin position="103"/>
        <end position="125"/>
    </location>
</feature>
<feature type="transmembrane region" description="Helical" evidence="6">
    <location>
        <begin position="231"/>
        <end position="249"/>
    </location>
</feature>
<feature type="transmembrane region" description="Helical" evidence="6">
    <location>
        <begin position="285"/>
        <end position="302"/>
    </location>
</feature>
<evidence type="ECO:0000256" key="4">
    <source>
        <dbReference type="ARBA" id="ARBA00022989"/>
    </source>
</evidence>
<feature type="transmembrane region" description="Helical" evidence="6">
    <location>
        <begin position="137"/>
        <end position="156"/>
    </location>
</feature>
<protein>
    <submittedName>
        <fullName evidence="7">ABC transporter permease</fullName>
    </submittedName>
</protein>
<accession>A0A916R882</accession>
<dbReference type="EMBL" id="BMKB01000002">
    <property type="protein sequence ID" value="GGA44825.1"/>
    <property type="molecule type" value="Genomic_DNA"/>
</dbReference>
<proteinExistence type="predicted"/>
<dbReference type="OrthoDB" id="7284468at2"/>
<reference evidence="7 8" key="1">
    <citation type="journal article" date="2014" name="Int. J. Syst. Evol. Microbiol.">
        <title>Complete genome sequence of Corynebacterium casei LMG S-19264T (=DSM 44701T), isolated from a smear-ripened cheese.</title>
        <authorList>
            <consortium name="US DOE Joint Genome Institute (JGI-PGF)"/>
            <person name="Walter F."/>
            <person name="Albersmeier A."/>
            <person name="Kalinowski J."/>
            <person name="Ruckert C."/>
        </authorList>
    </citation>
    <scope>NUCLEOTIDE SEQUENCE [LARGE SCALE GENOMIC DNA]</scope>
    <source>
        <strain evidence="7 8">CGMCC 1.15896</strain>
    </source>
</reference>
<sequence length="343" mass="36229">MTVQAHEGVKPAKRRFHIDLHTMGPLLALIALCVFGFLLNPAFISEGNVTNLLTRSAFIGIIAVGATFVITAGGIDLSVGSMAAVISGVMIIVMNNAIDTVGIGVQTVLIGCLVSVLLGLAAGFLNGFMTTKGKIEAFIVTLGTMGIYRSLVTYFADGGTLSLAFDIRDVYRPVYYGNIFGIPIPVLAFALVAIVGWIVLNRTAFGRYCMAIGSNETVARYSAIKVDRVRTLTYVIQGLCVSVATIIYVPRLGSASSSTGVLWELEAIAAVIIGGTMLKGGYGRIGGTVIGAIMLTTIGNILNLTDVISNYLNGAVQGVIIIAAVWLQRGNLIKLGFFRRAKN</sequence>
<feature type="transmembrane region" description="Helical" evidence="6">
    <location>
        <begin position="308"/>
        <end position="327"/>
    </location>
</feature>
<comment type="subcellular location">
    <subcellularLocation>
        <location evidence="1">Cell membrane</location>
        <topology evidence="1">Multi-pass membrane protein</topology>
    </subcellularLocation>
</comment>
<evidence type="ECO:0000256" key="1">
    <source>
        <dbReference type="ARBA" id="ARBA00004651"/>
    </source>
</evidence>
<feature type="transmembrane region" description="Helical" evidence="6">
    <location>
        <begin position="20"/>
        <end position="40"/>
    </location>
</feature>
<dbReference type="GO" id="GO:0005886">
    <property type="term" value="C:plasma membrane"/>
    <property type="evidence" value="ECO:0007669"/>
    <property type="project" value="UniProtKB-SubCell"/>
</dbReference>
<dbReference type="PANTHER" id="PTHR32196">
    <property type="entry name" value="ABC TRANSPORTER PERMEASE PROTEIN YPHD-RELATED-RELATED"/>
    <property type="match status" value="1"/>
</dbReference>
<dbReference type="Pfam" id="PF02653">
    <property type="entry name" value="BPD_transp_2"/>
    <property type="match status" value="1"/>
</dbReference>
<organism evidence="7 8">
    <name type="scientific">Pelagibacterium lentulum</name>
    <dbReference type="NCBI Taxonomy" id="2029865"/>
    <lineage>
        <taxon>Bacteria</taxon>
        <taxon>Pseudomonadati</taxon>
        <taxon>Pseudomonadota</taxon>
        <taxon>Alphaproteobacteria</taxon>
        <taxon>Hyphomicrobiales</taxon>
        <taxon>Devosiaceae</taxon>
        <taxon>Pelagibacterium</taxon>
    </lineage>
</organism>